<accession>S8BY24</accession>
<organism evidence="2 3">
    <name type="scientific">Dactylellina haptotyla (strain CBS 200.50)</name>
    <name type="common">Nematode-trapping fungus</name>
    <name type="synonym">Monacrosporium haptotylum</name>
    <dbReference type="NCBI Taxonomy" id="1284197"/>
    <lineage>
        <taxon>Eukaryota</taxon>
        <taxon>Fungi</taxon>
        <taxon>Dikarya</taxon>
        <taxon>Ascomycota</taxon>
        <taxon>Pezizomycotina</taxon>
        <taxon>Orbiliomycetes</taxon>
        <taxon>Orbiliales</taxon>
        <taxon>Orbiliaceae</taxon>
        <taxon>Dactylellina</taxon>
    </lineage>
</organism>
<dbReference type="CDD" id="cd09917">
    <property type="entry name" value="F-box_SF"/>
    <property type="match status" value="1"/>
</dbReference>
<keyword evidence="3" id="KW-1185">Reference proteome</keyword>
<protein>
    <recommendedName>
        <fullName evidence="1">F-box domain-containing protein</fullName>
    </recommendedName>
</protein>
<dbReference type="STRING" id="1284197.S8BY24"/>
<dbReference type="PROSITE" id="PS50181">
    <property type="entry name" value="FBOX"/>
    <property type="match status" value="1"/>
</dbReference>
<dbReference type="HOGENOM" id="CLU_009121_0_0_1"/>
<dbReference type="Proteomes" id="UP000015100">
    <property type="component" value="Unassembled WGS sequence"/>
</dbReference>
<feature type="domain" description="F-box" evidence="1">
    <location>
        <begin position="28"/>
        <end position="64"/>
    </location>
</feature>
<reference evidence="3" key="2">
    <citation type="submission" date="2013-04" db="EMBL/GenBank/DDBJ databases">
        <title>Genomic mechanisms accounting for the adaptation to parasitism in nematode-trapping fungi.</title>
        <authorList>
            <person name="Ahren D.G."/>
        </authorList>
    </citation>
    <scope>NUCLEOTIDE SEQUENCE [LARGE SCALE GENOMIC DNA]</scope>
    <source>
        <strain evidence="3">CBS 200.50</strain>
    </source>
</reference>
<dbReference type="AlphaFoldDB" id="S8BY24"/>
<dbReference type="InterPro" id="IPR036047">
    <property type="entry name" value="F-box-like_dom_sf"/>
</dbReference>
<proteinExistence type="predicted"/>
<dbReference type="SUPFAM" id="SSF81383">
    <property type="entry name" value="F-box domain"/>
    <property type="match status" value="1"/>
</dbReference>
<comment type="caution">
    <text evidence="2">The sequence shown here is derived from an EMBL/GenBank/DDBJ whole genome shotgun (WGS) entry which is preliminary data.</text>
</comment>
<dbReference type="InterPro" id="IPR001810">
    <property type="entry name" value="F-box_dom"/>
</dbReference>
<dbReference type="EMBL" id="AQGS01000048">
    <property type="protein sequence ID" value="EPS44363.1"/>
    <property type="molecule type" value="Genomic_DNA"/>
</dbReference>
<dbReference type="Pfam" id="PF00646">
    <property type="entry name" value="F-box"/>
    <property type="match status" value="1"/>
</dbReference>
<evidence type="ECO:0000313" key="3">
    <source>
        <dbReference type="Proteomes" id="UP000015100"/>
    </source>
</evidence>
<reference evidence="2 3" key="1">
    <citation type="journal article" date="2013" name="PLoS Genet.">
        <title>Genomic mechanisms accounting for the adaptation to parasitism in nematode-trapping fungi.</title>
        <authorList>
            <person name="Meerupati T."/>
            <person name="Andersson K.M."/>
            <person name="Friman E."/>
            <person name="Kumar D."/>
            <person name="Tunlid A."/>
            <person name="Ahren D."/>
        </authorList>
    </citation>
    <scope>NUCLEOTIDE SEQUENCE [LARGE SCALE GENOMIC DNA]</scope>
    <source>
        <strain evidence="2 3">CBS 200.50</strain>
    </source>
</reference>
<name>S8BY24_DACHA</name>
<evidence type="ECO:0000259" key="1">
    <source>
        <dbReference type="PROSITE" id="PS50181"/>
    </source>
</evidence>
<sequence length="483" mass="54003">MGTPEGRPARQAVLRSEHSQPSLSFLSSCLLFTIPLDILTVVFRYLSLRDIVSLSLTSKLLRDICPTFPPSRREEALCSHLIRRRLLPSNPTNHPNPQLSDQSTAYKCIYCSHPLCPPTCASALYLDAATGIFFPARLYPAKTAKYLYACVPDEWDQFTDFSTGGAPIYFAYATIWCAHHRCPRDLLTQPRKHAGKGANAFLATYDSNPRWDPRWLSKRNEIHSPYQIWYSSPEQLAGYATRPVRKSLLSRFRRGSKTITEKTGKGSPADTGTPVFERYVYGTICMHCLLPTSPNEAHRGTALIGTVCVRACTCSTISKHQKFTTRSIAGGSGCPNCGVATVKFAFFEPFECPLKLNVQDKRYLLTIATLSKAVYSFSSGYGRLSPAAELAGVKRIQPFHPSEAQEAFTMIRGMELIPPDLPRLGIEDLPVHVLGRIIFNVIYLGQSKMGPEECGWVSYSFLRAWYDGYGRYLDRAKLEPSDI</sequence>
<dbReference type="PROSITE" id="PS51257">
    <property type="entry name" value="PROKAR_LIPOPROTEIN"/>
    <property type="match status" value="1"/>
</dbReference>
<evidence type="ECO:0000313" key="2">
    <source>
        <dbReference type="EMBL" id="EPS44363.1"/>
    </source>
</evidence>
<gene>
    <name evidence="2" type="ORF">H072_1641</name>
</gene>